<dbReference type="Pfam" id="PF16226">
    <property type="entry name" value="DUF4885"/>
    <property type="match status" value="1"/>
</dbReference>
<reference evidence="1 2" key="1">
    <citation type="submission" date="2020-12" db="EMBL/GenBank/DDBJ databases">
        <title>YIM B01967 draft genome.</title>
        <authorList>
            <person name="Yan X."/>
        </authorList>
    </citation>
    <scope>NUCLEOTIDE SEQUENCE [LARGE SCALE GENOMIC DNA]</scope>
    <source>
        <strain evidence="1 2">YIM B01967</strain>
    </source>
</reference>
<accession>A0ABS1H903</accession>
<name>A0ABS1H903_9BACL</name>
<evidence type="ECO:0000313" key="2">
    <source>
        <dbReference type="Proteomes" id="UP000618943"/>
    </source>
</evidence>
<protein>
    <submittedName>
        <fullName evidence="1">DUF4885 family protein</fullName>
    </submittedName>
</protein>
<dbReference type="EMBL" id="JAEOAH010000021">
    <property type="protein sequence ID" value="MBK3495896.1"/>
    <property type="molecule type" value="Genomic_DNA"/>
</dbReference>
<evidence type="ECO:0000313" key="1">
    <source>
        <dbReference type="EMBL" id="MBK3495896.1"/>
    </source>
</evidence>
<proteinExistence type="predicted"/>
<dbReference type="InterPro" id="IPR032617">
    <property type="entry name" value="DUF4885"/>
</dbReference>
<gene>
    <name evidence="1" type="ORF">JFL43_13710</name>
</gene>
<sequence>MKINNGITPYAVTTASKQTILNKTTIENKDDTIIQRNNIRESESDKRRKILDDKYQKINEQNKQFKNPHIHIQDKYHNPYSPYFRSDLTEAERNAASSMESSMLRKGVINCYDYADAAFREKPLVNDHIESAKKKLFNRQQVNGQLHELFAKNGITLPQGSNLTFTIHPSNFKLTVSGTNDSSLIDKLEGILNTANNTRELFFHIMQSRSDDSSQFTRSTIDKFRLVNEIKTMTGYDLKDLDIVNGQFVTEDGTDIFEIYKEKLRQNPYTKAHVGVAASYYGSQIYQLAKNGFNSIPDLVLSIGYENGSLQDIGQKENYGTGKNDWINNF</sequence>
<organism evidence="1 2">
    <name type="scientific">Viridibacillus soli</name>
    <dbReference type="NCBI Taxonomy" id="2798301"/>
    <lineage>
        <taxon>Bacteria</taxon>
        <taxon>Bacillati</taxon>
        <taxon>Bacillota</taxon>
        <taxon>Bacilli</taxon>
        <taxon>Bacillales</taxon>
        <taxon>Caryophanaceae</taxon>
        <taxon>Viridibacillus</taxon>
    </lineage>
</organism>
<keyword evidence="2" id="KW-1185">Reference proteome</keyword>
<comment type="caution">
    <text evidence="1">The sequence shown here is derived from an EMBL/GenBank/DDBJ whole genome shotgun (WGS) entry which is preliminary data.</text>
</comment>
<dbReference type="Proteomes" id="UP000618943">
    <property type="component" value="Unassembled WGS sequence"/>
</dbReference>
<dbReference type="RefSeq" id="WP_200749464.1">
    <property type="nucleotide sequence ID" value="NZ_JAEOAH010000021.1"/>
</dbReference>